<evidence type="ECO:0000313" key="4">
    <source>
        <dbReference type="Proteomes" id="UP001297092"/>
    </source>
</evidence>
<dbReference type="InterPro" id="IPR046357">
    <property type="entry name" value="PPIase_dom_sf"/>
</dbReference>
<dbReference type="EC" id="5.2.1.8" evidence="3"/>
<keyword evidence="1 3" id="KW-0413">Isomerase</keyword>
<evidence type="ECO:0000259" key="2">
    <source>
        <dbReference type="PROSITE" id="PS50198"/>
    </source>
</evidence>
<dbReference type="Gene3D" id="3.10.50.40">
    <property type="match status" value="2"/>
</dbReference>
<dbReference type="InterPro" id="IPR050245">
    <property type="entry name" value="PrsA_foldase"/>
</dbReference>
<dbReference type="GO" id="GO:0003755">
    <property type="term" value="F:peptidyl-prolyl cis-trans isomerase activity"/>
    <property type="evidence" value="ECO:0007669"/>
    <property type="project" value="UniProtKB-EC"/>
</dbReference>
<protein>
    <submittedName>
        <fullName evidence="3">Peptidylprolyl isomerase</fullName>
        <ecNumber evidence="3">5.2.1.8</ecNumber>
    </submittedName>
</protein>
<reference evidence="3 4" key="1">
    <citation type="submission" date="2021-05" db="EMBL/GenBank/DDBJ databases">
        <title>Aequorivita echinoideorum JCM 30378 genome.</title>
        <authorList>
            <person name="Zhang H."/>
            <person name="Li C."/>
        </authorList>
    </citation>
    <scope>NUCLEOTIDE SEQUENCE [LARGE SCALE GENOMIC DNA]</scope>
    <source>
        <strain evidence="3 4">JCM30378</strain>
    </source>
</reference>
<dbReference type="EMBL" id="JAHCTB010000006">
    <property type="protein sequence ID" value="MBT0609022.1"/>
    <property type="molecule type" value="Genomic_DNA"/>
</dbReference>
<evidence type="ECO:0000313" key="3">
    <source>
        <dbReference type="EMBL" id="MBT0609022.1"/>
    </source>
</evidence>
<dbReference type="PANTHER" id="PTHR47245:SF2">
    <property type="entry name" value="PEPTIDYL-PROLYL CIS-TRANS ISOMERASE HP_0175-RELATED"/>
    <property type="match status" value="1"/>
</dbReference>
<organism evidence="3 4">
    <name type="scientific">Aequorivita echinoideorum</name>
    <dbReference type="NCBI Taxonomy" id="1549647"/>
    <lineage>
        <taxon>Bacteria</taxon>
        <taxon>Pseudomonadati</taxon>
        <taxon>Bacteroidota</taxon>
        <taxon>Flavobacteriia</taxon>
        <taxon>Flavobacteriales</taxon>
        <taxon>Flavobacteriaceae</taxon>
        <taxon>Aequorivita</taxon>
    </lineage>
</organism>
<dbReference type="PANTHER" id="PTHR47245">
    <property type="entry name" value="PEPTIDYLPROLYL ISOMERASE"/>
    <property type="match status" value="1"/>
</dbReference>
<dbReference type="InterPro" id="IPR000297">
    <property type="entry name" value="PPIase_PpiC"/>
</dbReference>
<keyword evidence="4" id="KW-1185">Reference proteome</keyword>
<name>A0ABS5S748_9FLAO</name>
<accession>A0ABS5S748</accession>
<dbReference type="Pfam" id="PF00639">
    <property type="entry name" value="Rotamase"/>
    <property type="match status" value="1"/>
</dbReference>
<dbReference type="Pfam" id="PF13145">
    <property type="entry name" value="Rotamase_2"/>
    <property type="match status" value="1"/>
</dbReference>
<dbReference type="SUPFAM" id="SSF54534">
    <property type="entry name" value="FKBP-like"/>
    <property type="match status" value="2"/>
</dbReference>
<proteinExistence type="predicted"/>
<dbReference type="Pfam" id="PF13616">
    <property type="entry name" value="Rotamase_3"/>
    <property type="match status" value="1"/>
</dbReference>
<keyword evidence="1" id="KW-0697">Rotamase</keyword>
<feature type="domain" description="PpiC" evidence="2">
    <location>
        <begin position="154"/>
        <end position="256"/>
    </location>
</feature>
<dbReference type="PROSITE" id="PS50198">
    <property type="entry name" value="PPIC_PPIASE_2"/>
    <property type="match status" value="2"/>
</dbReference>
<gene>
    <name evidence="3" type="ORF">KIV10_12610</name>
</gene>
<sequence>MRLTKLFIIFAALRANFGWCASLQKNYINNSVKMKKYSLLFLLFVTATTAGFSQSKKEVLLTIDGNPVYSNEFKRVYKKNLELVQDESQKDIDSYLQLFIDYKLKIAEAKAQGLDTEKTYVTEFSQYRDQLSRNYIFEEKVTEGLAKEAYERSLEEIKASHILIRTDYESVPQDTLAAYNKIKSIRERALKGEDFTELAKANSEEPGAKESGGNLGYFSVFTMVYPFETAAYNTKKGEISEIVRTRFGYHIIKVEDRRKKEPKISVSHIMISDNESTRTFDPKERINEIAAMLKQGESFESLAKQYSDDKNSAVKGGKLNAFSKGDLRSTEFENAAYALKNAGDLSKPVKTDFGWHIIRLDEKLPAQTYEQEREMLEKRVADGDRSKIVTNAVNKQIKEKYGFKKGQSYLPYFDTYLTDEVLKRRWTMDSIPDSENKVLFTIGDKKSDYRDFAKYIAGRQRFNKPYKMKETLLVDMYDEFETQQLKEYFKERLEVENEDYAAILNEYRDGLLIFDVMNKNIWQKAKTDSLGLEKFFQNNKNNYQWKQRVEAEIISSNSNDFAKQAKEMFSNGKTGEEVKAALNTGEKVNVILTQGTFEAGQREIPENLNMKKGVSDIYKNNDSYIVVNVKHVLPAGAKSLEDVKGKALSDYQNELEKNWMESLHNKYVVEVNKKSLKKIKKELK</sequence>
<dbReference type="Proteomes" id="UP001297092">
    <property type="component" value="Unassembled WGS sequence"/>
</dbReference>
<evidence type="ECO:0000256" key="1">
    <source>
        <dbReference type="PROSITE-ProRule" id="PRU00278"/>
    </source>
</evidence>
<feature type="domain" description="PpiC" evidence="2">
    <location>
        <begin position="261"/>
        <end position="362"/>
    </location>
</feature>
<comment type="caution">
    <text evidence="3">The sequence shown here is derived from an EMBL/GenBank/DDBJ whole genome shotgun (WGS) entry which is preliminary data.</text>
</comment>